<proteinExistence type="predicted"/>
<gene>
    <name evidence="1" type="primary">ORF121781</name>
</gene>
<dbReference type="AlphaFoldDB" id="A0A0B7AHZ5"/>
<protein>
    <submittedName>
        <fullName evidence="1">Uncharacterized protein</fullName>
    </submittedName>
</protein>
<name>A0A0B7AHZ5_9EUPU</name>
<reference evidence="1" key="1">
    <citation type="submission" date="2014-12" db="EMBL/GenBank/DDBJ databases">
        <title>Insight into the proteome of Arion vulgaris.</title>
        <authorList>
            <person name="Aradska J."/>
            <person name="Bulat T."/>
            <person name="Smidak R."/>
            <person name="Sarate P."/>
            <person name="Gangsoo J."/>
            <person name="Sialana F."/>
            <person name="Bilban M."/>
            <person name="Lubec G."/>
        </authorList>
    </citation>
    <scope>NUCLEOTIDE SEQUENCE</scope>
    <source>
        <tissue evidence="1">Skin</tissue>
    </source>
</reference>
<organism evidence="1">
    <name type="scientific">Arion vulgaris</name>
    <dbReference type="NCBI Taxonomy" id="1028688"/>
    <lineage>
        <taxon>Eukaryota</taxon>
        <taxon>Metazoa</taxon>
        <taxon>Spiralia</taxon>
        <taxon>Lophotrochozoa</taxon>
        <taxon>Mollusca</taxon>
        <taxon>Gastropoda</taxon>
        <taxon>Heterobranchia</taxon>
        <taxon>Euthyneura</taxon>
        <taxon>Panpulmonata</taxon>
        <taxon>Eupulmonata</taxon>
        <taxon>Stylommatophora</taxon>
        <taxon>Helicina</taxon>
        <taxon>Arionoidea</taxon>
        <taxon>Arionidae</taxon>
        <taxon>Arion</taxon>
    </lineage>
</organism>
<feature type="non-terminal residue" evidence="1">
    <location>
        <position position="1"/>
    </location>
</feature>
<dbReference type="EMBL" id="HACG01033749">
    <property type="protein sequence ID" value="CEK80614.1"/>
    <property type="molecule type" value="Transcribed_RNA"/>
</dbReference>
<feature type="non-terminal residue" evidence="1">
    <location>
        <position position="109"/>
    </location>
</feature>
<sequence length="109" mass="12926">REVIHDSKRKKKQEYNYNIFKSKIINKCYILYFVFIVKQTTFQPPWSIGNHQLFLTAVFIESKKLAMSLNKMKLTVLAMKRSHTSLPRHNKEGSVVQRKNNFCCFILSL</sequence>
<accession>A0A0B7AHZ5</accession>
<evidence type="ECO:0000313" key="1">
    <source>
        <dbReference type="EMBL" id="CEK80614.1"/>
    </source>
</evidence>